<dbReference type="AlphaFoldDB" id="A0A3B1C0I5"/>
<sequence length="208" mass="23849">MPDLLSPSAIKRLPTAIRRLGEKERMAFVFLRMKRDESYIARELKITISQAREMIHLVQNTLVQSGALDMIQDPVFFPIDHPHGDSDGEERSFELPGANMDIADELFLDGFYKILSKSLDEMDTEGRRLMGLWFNKEMKAKAILIFYKNLGIPISSKKPIEKTTEQDVFYELEKNIRKLLVYVRSNVNDSEIDLTPAALRAILNETGV</sequence>
<protein>
    <submittedName>
        <fullName evidence="1">Uncharacterized protein</fullName>
    </submittedName>
</protein>
<name>A0A3B1C0I5_9ZZZZ</name>
<proteinExistence type="predicted"/>
<dbReference type="EMBL" id="UOGE01000009">
    <property type="protein sequence ID" value="VAX16390.1"/>
    <property type="molecule type" value="Genomic_DNA"/>
</dbReference>
<reference evidence="1" key="1">
    <citation type="submission" date="2018-06" db="EMBL/GenBank/DDBJ databases">
        <authorList>
            <person name="Zhirakovskaya E."/>
        </authorList>
    </citation>
    <scope>NUCLEOTIDE SEQUENCE</scope>
</reference>
<evidence type="ECO:0000313" key="1">
    <source>
        <dbReference type="EMBL" id="VAX16390.1"/>
    </source>
</evidence>
<gene>
    <name evidence="1" type="ORF">MNBD_NITROSPINAE02-34</name>
</gene>
<accession>A0A3B1C0I5</accession>
<organism evidence="1">
    <name type="scientific">hydrothermal vent metagenome</name>
    <dbReference type="NCBI Taxonomy" id="652676"/>
    <lineage>
        <taxon>unclassified sequences</taxon>
        <taxon>metagenomes</taxon>
        <taxon>ecological metagenomes</taxon>
    </lineage>
</organism>